<dbReference type="InterPro" id="IPR004147">
    <property type="entry name" value="ABC1_dom"/>
</dbReference>
<evidence type="ECO:0000259" key="5">
    <source>
        <dbReference type="PROSITE" id="PS50850"/>
    </source>
</evidence>
<dbReference type="EMBL" id="AZNF01000003">
    <property type="protein sequence ID" value="KID68761.1"/>
    <property type="molecule type" value="Genomic_DNA"/>
</dbReference>
<feature type="transmembrane region" description="Helical" evidence="4">
    <location>
        <begin position="130"/>
        <end position="148"/>
    </location>
</feature>
<comment type="similarity">
    <text evidence="2">Belongs to the protein kinase superfamily. ADCK protein kinase family.</text>
</comment>
<dbReference type="VEuPathDB" id="FungiDB:MAN_03617"/>
<feature type="non-terminal residue" evidence="6">
    <location>
        <position position="1"/>
    </location>
</feature>
<dbReference type="InterPro" id="IPR036259">
    <property type="entry name" value="MFS_trans_sf"/>
</dbReference>
<dbReference type="Pfam" id="PF03109">
    <property type="entry name" value="ABC1"/>
    <property type="match status" value="1"/>
</dbReference>
<dbReference type="SUPFAM" id="SSF103473">
    <property type="entry name" value="MFS general substrate transporter"/>
    <property type="match status" value="1"/>
</dbReference>
<dbReference type="OrthoDB" id="427480at2759"/>
<dbReference type="PANTHER" id="PTHR43173">
    <property type="entry name" value="ABC1 FAMILY PROTEIN"/>
    <property type="match status" value="1"/>
</dbReference>
<dbReference type="SUPFAM" id="SSF56112">
    <property type="entry name" value="Protein kinase-like (PK-like)"/>
    <property type="match status" value="1"/>
</dbReference>
<evidence type="ECO:0000256" key="3">
    <source>
        <dbReference type="SAM" id="MobiDB-lite"/>
    </source>
</evidence>
<dbReference type="InterPro" id="IPR051130">
    <property type="entry name" value="Mito_struct-func_regulator"/>
</dbReference>
<gene>
    <name evidence="6" type="ORF">MAN_03617</name>
</gene>
<reference evidence="6 7" key="1">
    <citation type="journal article" date="2014" name="Proc. Natl. Acad. Sci. U.S.A.">
        <title>Trajectory and genomic determinants of fungal-pathogen speciation and host adaptation.</title>
        <authorList>
            <person name="Hu X."/>
            <person name="Xiao G."/>
            <person name="Zheng P."/>
            <person name="Shang Y."/>
            <person name="Su Y."/>
            <person name="Zhang X."/>
            <person name="Liu X."/>
            <person name="Zhan S."/>
            <person name="St Leger R.J."/>
            <person name="Wang C."/>
        </authorList>
    </citation>
    <scope>NUCLEOTIDE SEQUENCE [LARGE SCALE GENOMIC DNA]</scope>
    <source>
        <strain evidence="6 7">ARSEF 549</strain>
    </source>
</reference>
<dbReference type="CDD" id="cd17325">
    <property type="entry name" value="MFS_MdtG_SLC18_like"/>
    <property type="match status" value="1"/>
</dbReference>
<feature type="transmembrane region" description="Helical" evidence="4">
    <location>
        <begin position="103"/>
        <end position="124"/>
    </location>
</feature>
<feature type="transmembrane region" description="Helical" evidence="4">
    <location>
        <begin position="336"/>
        <end position="355"/>
    </location>
</feature>
<dbReference type="Pfam" id="PF07690">
    <property type="entry name" value="MFS_1"/>
    <property type="match status" value="1"/>
</dbReference>
<feature type="transmembrane region" description="Helical" evidence="4">
    <location>
        <begin position="367"/>
        <end position="386"/>
    </location>
</feature>
<proteinExistence type="inferred from homology"/>
<dbReference type="AlphaFoldDB" id="A0A0B4FSS3"/>
<keyword evidence="7" id="KW-1185">Reference proteome</keyword>
<keyword evidence="4" id="KW-0812">Transmembrane</keyword>
<feature type="transmembrane region" description="Helical" evidence="4">
    <location>
        <begin position="160"/>
        <end position="182"/>
    </location>
</feature>
<comment type="caution">
    <text evidence="6">The sequence shown here is derived from an EMBL/GenBank/DDBJ whole genome shotgun (WGS) entry which is preliminary data.</text>
</comment>
<keyword evidence="4" id="KW-0472">Membrane</keyword>
<dbReference type="InterPro" id="IPR020846">
    <property type="entry name" value="MFS_dom"/>
</dbReference>
<dbReference type="PANTHER" id="PTHR43173:SF19">
    <property type="entry name" value="AARF DOMAIN-CONTAINING PROTEIN KINASE 1"/>
    <property type="match status" value="1"/>
</dbReference>
<dbReference type="GO" id="GO:0022857">
    <property type="term" value="F:transmembrane transporter activity"/>
    <property type="evidence" value="ECO:0007669"/>
    <property type="project" value="InterPro"/>
</dbReference>
<dbReference type="PROSITE" id="PS50850">
    <property type="entry name" value="MFS"/>
    <property type="match status" value="1"/>
</dbReference>
<evidence type="ECO:0000313" key="6">
    <source>
        <dbReference type="EMBL" id="KID68761.1"/>
    </source>
</evidence>
<name>A0A0B4FSS3_METAF</name>
<accession>A0A0B4FSS3</accession>
<keyword evidence="4" id="KW-1133">Transmembrane helix</keyword>
<feature type="region of interest" description="Disordered" evidence="3">
    <location>
        <begin position="218"/>
        <end position="243"/>
    </location>
</feature>
<dbReference type="HOGENOM" id="CLU_010914_0_0_1"/>
<feature type="domain" description="Major facilitator superfamily (MFS) profile" evidence="5">
    <location>
        <begin position="29"/>
        <end position="462"/>
    </location>
</feature>
<sequence>MGNKMKTLGLFNLTGRPVLVQHRSSNFLILLVVCAAVFTDIFLYGILVPVLPFALTDRVGVPHDQVAKWNGILLALYNAGLCIGSPVFGFYADRTSSRRLPFLLGLIALAAATLLLCLSTSIALFAIGRVLQGISAAICWAVGLALLADTMGDKRGWAMGWVNWAMTAGFLLSPIIGGIAYAKAGYFAVYYLAFGLIVCDIVLRLLLVERKVTQKWQHRERNEGSNTANQEQQPEESDVRCSGDLNPDYGTIERDMAGPARAYWSLIKSRRLLASLLGCIMQSASKFAFYTVVPPFVDKTFHWDSLAAGLIFLCVFLPGFLSPVVGTASDRYGTKWLSSGGFLMSIPIFVCLRLVDSDSISHKVLFGVLLTLMGVATTLSSTPLMAEITYVIEEKERRQPGVWGAKGVYGVGFGLFTTSFALGGVIGSFMAGYLYEGPGWETFGWAFAVWCAGATRLGPRTWTCSACQGQLAVANSHPFGGLRRFASVRGSSQGADGNGRRGSRSRRVLLFASASAAGVASTALAFTDEIRNSYESVERTGRVVAALAICINDYRTTLNAKATIQDEEEQTKVLQACHKRCAERTFKVLEKNGGIFIKLGQHLSAMNYLLPPEWTTTFVPLQDKCPVSSFASIEDMFRKDTNGELWDIFSEFSSEPIGAASLAQVHLATLKESGRKVAVKVQHPDLEAFAPLDLALTKYTFSTLKRFFPEYDLEWLSSEMEVSLPKELDFQEEADNARRMKAHFAKMPELPLVIPEVIWARKRIIVMACESGARPDDLEYLDKNGIDRDEVSATLARIFNEMIFGDGAPLHCDPHGGNIAIRKNNARRGIGRGPNFDVILYDHGLYRDIPLPLRRSYAKMWLAVIDGDMDRMKKYSHEVAGIGDQDFPLFASAITGRDFSVVSNQGSILQTRSADEEQNMSSSLQEGLIVDLVQMLSRVPRIILLILKTNDLTRSLDESLQTRQGPIRSFLILARYCTRTVFHEQLEQIRNKGSLLWPPNGLRVFAAWLGYLRVEVKLEAFELWLGVKRVLGLKVDFVGGSQL</sequence>
<feature type="transmembrane region" description="Helical" evidence="4">
    <location>
        <begin position="305"/>
        <end position="324"/>
    </location>
</feature>
<feature type="transmembrane region" description="Helical" evidence="4">
    <location>
        <begin position="272"/>
        <end position="293"/>
    </location>
</feature>
<feature type="transmembrane region" description="Helical" evidence="4">
    <location>
        <begin position="27"/>
        <end position="51"/>
    </location>
</feature>
<evidence type="ECO:0000256" key="4">
    <source>
        <dbReference type="SAM" id="Phobius"/>
    </source>
</evidence>
<feature type="transmembrane region" description="Helical" evidence="4">
    <location>
        <begin position="188"/>
        <end position="207"/>
    </location>
</feature>
<dbReference type="InterPro" id="IPR011701">
    <property type="entry name" value="MFS"/>
</dbReference>
<dbReference type="Proteomes" id="UP000031186">
    <property type="component" value="Unassembled WGS sequence"/>
</dbReference>
<feature type="transmembrane region" description="Helical" evidence="4">
    <location>
        <begin position="71"/>
        <end position="91"/>
    </location>
</feature>
<dbReference type="Gene3D" id="1.20.1250.20">
    <property type="entry name" value="MFS general substrate transporter like domains"/>
    <property type="match status" value="1"/>
</dbReference>
<comment type="subcellular location">
    <subcellularLocation>
        <location evidence="1">Membrane</location>
        <topology evidence="1">Multi-pass membrane protein</topology>
    </subcellularLocation>
</comment>
<dbReference type="GO" id="GO:0007005">
    <property type="term" value="P:mitochondrion organization"/>
    <property type="evidence" value="ECO:0007669"/>
    <property type="project" value="TreeGrafter"/>
</dbReference>
<dbReference type="InterPro" id="IPR045307">
    <property type="entry name" value="ADCK1_dom"/>
</dbReference>
<evidence type="ECO:0000313" key="7">
    <source>
        <dbReference type="Proteomes" id="UP000031186"/>
    </source>
</evidence>
<dbReference type="GO" id="GO:0005743">
    <property type="term" value="C:mitochondrial inner membrane"/>
    <property type="evidence" value="ECO:0007669"/>
    <property type="project" value="TreeGrafter"/>
</dbReference>
<organism evidence="6 7">
    <name type="scientific">Metarhizium anisopliae (strain ARSEF 549)</name>
    <dbReference type="NCBI Taxonomy" id="3151832"/>
    <lineage>
        <taxon>Eukaryota</taxon>
        <taxon>Fungi</taxon>
        <taxon>Dikarya</taxon>
        <taxon>Ascomycota</taxon>
        <taxon>Pezizomycotina</taxon>
        <taxon>Sordariomycetes</taxon>
        <taxon>Hypocreomycetidae</taxon>
        <taxon>Hypocreales</taxon>
        <taxon>Clavicipitaceae</taxon>
        <taxon>Metarhizium</taxon>
    </lineage>
</organism>
<evidence type="ECO:0000256" key="1">
    <source>
        <dbReference type="ARBA" id="ARBA00004141"/>
    </source>
</evidence>
<dbReference type="CDD" id="cd13969">
    <property type="entry name" value="ADCK1-like"/>
    <property type="match status" value="1"/>
</dbReference>
<protein>
    <submittedName>
        <fullName evidence="6">Major facilitator superfamily domain, general substrate transporter</fullName>
    </submittedName>
</protein>
<dbReference type="GO" id="GO:0055088">
    <property type="term" value="P:lipid homeostasis"/>
    <property type="evidence" value="ECO:0007669"/>
    <property type="project" value="TreeGrafter"/>
</dbReference>
<evidence type="ECO:0000256" key="2">
    <source>
        <dbReference type="ARBA" id="ARBA00009670"/>
    </source>
</evidence>
<dbReference type="InterPro" id="IPR011009">
    <property type="entry name" value="Kinase-like_dom_sf"/>
</dbReference>
<feature type="transmembrane region" description="Helical" evidence="4">
    <location>
        <begin position="407"/>
        <end position="430"/>
    </location>
</feature>